<reference evidence="1 2" key="1">
    <citation type="submission" date="2018-03" db="EMBL/GenBank/DDBJ databases">
        <title>Genomic Encyclopedia of Archaeal and Bacterial Type Strains, Phase II (KMG-II): from individual species to whole genera.</title>
        <authorList>
            <person name="Goeker M."/>
        </authorList>
    </citation>
    <scope>NUCLEOTIDE SEQUENCE [LARGE SCALE GENOMIC DNA]</scope>
    <source>
        <strain evidence="1 2">DSM 45601</strain>
    </source>
</reference>
<dbReference type="EMBL" id="PVZC01000001">
    <property type="protein sequence ID" value="PRY01941.1"/>
    <property type="molecule type" value="Genomic_DNA"/>
</dbReference>
<dbReference type="Proteomes" id="UP000237846">
    <property type="component" value="Unassembled WGS sequence"/>
</dbReference>
<keyword evidence="2" id="KW-1185">Reference proteome</keyword>
<evidence type="ECO:0000313" key="1">
    <source>
        <dbReference type="EMBL" id="PRY01941.1"/>
    </source>
</evidence>
<comment type="caution">
    <text evidence="1">The sequence shown here is derived from an EMBL/GenBank/DDBJ whole genome shotgun (WGS) entry which is preliminary data.</text>
</comment>
<protein>
    <submittedName>
        <fullName evidence="1">Uncharacterized protein</fullName>
    </submittedName>
</protein>
<evidence type="ECO:0000313" key="2">
    <source>
        <dbReference type="Proteomes" id="UP000237846"/>
    </source>
</evidence>
<dbReference type="AlphaFoldDB" id="A0A2T0QDJ2"/>
<accession>A0A2T0QDJ2</accession>
<sequence length="175" mass="18416">MAGMPTNGYWDRLMDALPADRRAAALALRDRLAELGHPEPEAGAAAEIDADAPELARFLALRSLWPTLIDSWAAPGALESLPAGRRLLAAGADADDLARLARNAAQAAAFGVLHHLTGMGRDPEAPADTPGWALMETRPAEAAGEDVLTGRTLESLHEDLITLDPSGEDGADLLR</sequence>
<gene>
    <name evidence="1" type="ORF">CLV72_101539</name>
</gene>
<organism evidence="1 2">
    <name type="scientific">Allonocardiopsis opalescens</name>
    <dbReference type="NCBI Taxonomy" id="1144618"/>
    <lineage>
        <taxon>Bacteria</taxon>
        <taxon>Bacillati</taxon>
        <taxon>Actinomycetota</taxon>
        <taxon>Actinomycetes</taxon>
        <taxon>Streptosporangiales</taxon>
        <taxon>Allonocardiopsis</taxon>
    </lineage>
</organism>
<proteinExistence type="predicted"/>
<name>A0A2T0QDJ2_9ACTN</name>